<proteinExistence type="inferred from homology"/>
<dbReference type="InterPro" id="IPR050059">
    <property type="entry name" value="ATP_synthase_B_chain"/>
</dbReference>
<keyword evidence="7 13" id="KW-0406">Ion transport</keyword>
<evidence type="ECO:0008006" key="16">
    <source>
        <dbReference type="Google" id="ProtNLM"/>
    </source>
</evidence>
<evidence type="ECO:0000256" key="3">
    <source>
        <dbReference type="ARBA" id="ARBA00022547"/>
    </source>
</evidence>
<keyword evidence="4 13" id="KW-0812">Transmembrane</keyword>
<evidence type="ECO:0000256" key="1">
    <source>
        <dbReference type="ARBA" id="ARBA00005513"/>
    </source>
</evidence>
<keyword evidence="9" id="KW-0066">ATP synthesis</keyword>
<dbReference type="PANTHER" id="PTHR33445">
    <property type="entry name" value="ATP SYNTHASE SUBUNIT B', CHLOROPLASTIC"/>
    <property type="match status" value="1"/>
</dbReference>
<evidence type="ECO:0000256" key="7">
    <source>
        <dbReference type="ARBA" id="ARBA00023065"/>
    </source>
</evidence>
<name>E1YLG3_9BACT</name>
<evidence type="ECO:0000256" key="11">
    <source>
        <dbReference type="ARBA" id="ARBA00025614"/>
    </source>
</evidence>
<keyword evidence="6 14" id="KW-1133">Transmembrane helix</keyword>
<dbReference type="AlphaFoldDB" id="E1YLG3"/>
<dbReference type="InterPro" id="IPR002146">
    <property type="entry name" value="ATP_synth_b/b'su_bac/chlpt"/>
</dbReference>
<evidence type="ECO:0000256" key="14">
    <source>
        <dbReference type="SAM" id="Phobius"/>
    </source>
</evidence>
<evidence type="ECO:0000256" key="2">
    <source>
        <dbReference type="ARBA" id="ARBA00022448"/>
    </source>
</evidence>
<dbReference type="CDD" id="cd06503">
    <property type="entry name" value="ATP-synt_Fo_b"/>
    <property type="match status" value="1"/>
</dbReference>
<dbReference type="GO" id="GO:0046961">
    <property type="term" value="F:proton-transporting ATPase activity, rotational mechanism"/>
    <property type="evidence" value="ECO:0007669"/>
    <property type="project" value="TreeGrafter"/>
</dbReference>
<dbReference type="Pfam" id="PF00430">
    <property type="entry name" value="ATP-synt_B"/>
    <property type="match status" value="1"/>
</dbReference>
<dbReference type="GO" id="GO:0012505">
    <property type="term" value="C:endomembrane system"/>
    <property type="evidence" value="ECO:0007669"/>
    <property type="project" value="UniProtKB-SubCell"/>
</dbReference>
<accession>E1YLG3</accession>
<feature type="transmembrane region" description="Helical" evidence="14">
    <location>
        <begin position="12"/>
        <end position="30"/>
    </location>
</feature>
<evidence type="ECO:0000313" key="15">
    <source>
        <dbReference type="EMBL" id="CBX30946.1"/>
    </source>
</evidence>
<keyword evidence="8 14" id="KW-0472">Membrane</keyword>
<evidence type="ECO:0000256" key="4">
    <source>
        <dbReference type="ARBA" id="ARBA00022692"/>
    </source>
</evidence>
<keyword evidence="2 13" id="KW-0813">Transport</keyword>
<comment type="similarity">
    <text evidence="1 13">Belongs to the ATPase B chain family.</text>
</comment>
<evidence type="ECO:0000256" key="8">
    <source>
        <dbReference type="ARBA" id="ARBA00023136"/>
    </source>
</evidence>
<evidence type="ECO:0000256" key="10">
    <source>
        <dbReference type="ARBA" id="ARBA00025198"/>
    </source>
</evidence>
<comment type="function">
    <text evidence="10">F(1)F(0) ATP synthase produces ATP from ADP in the presence of a proton or sodium gradient. F-type ATPases consist of two structural domains, F(1) containing the extramembraneous catalytic core and F(0) containing the membrane proton channel, linked together by a central stalk and a peripheral stalk. During catalysis, ATP synthesis in the catalytic domain of F(1) is coupled via a rotary mechanism of the central stalk subunits to proton translocation.</text>
</comment>
<keyword evidence="3 13" id="KW-0138">CF(0)</keyword>
<dbReference type="GO" id="GO:0015986">
    <property type="term" value="P:proton motive force-driven ATP synthesis"/>
    <property type="evidence" value="ECO:0007669"/>
    <property type="project" value="InterPro"/>
</dbReference>
<dbReference type="PANTHER" id="PTHR33445:SF2">
    <property type="entry name" value="ATP SYNTHASE SUBUNIT B', CHLOROPLASTIC"/>
    <property type="match status" value="1"/>
</dbReference>
<evidence type="ECO:0000256" key="5">
    <source>
        <dbReference type="ARBA" id="ARBA00022781"/>
    </source>
</evidence>
<organism evidence="15">
    <name type="scientific">uncultured Desulfobacterium sp</name>
    <dbReference type="NCBI Taxonomy" id="201089"/>
    <lineage>
        <taxon>Bacteria</taxon>
        <taxon>Pseudomonadati</taxon>
        <taxon>Thermodesulfobacteriota</taxon>
        <taxon>Desulfobacteria</taxon>
        <taxon>Desulfobacterales</taxon>
        <taxon>Desulfobacteriaceae</taxon>
        <taxon>Desulfobacterium</taxon>
        <taxon>environmental samples</taxon>
    </lineage>
</organism>
<keyword evidence="5 13" id="KW-0375">Hydrogen ion transport</keyword>
<protein>
    <recommendedName>
        <fullName evidence="16">ATP synthase subunit b</fullName>
    </recommendedName>
</protein>
<dbReference type="GO" id="GO:0045259">
    <property type="term" value="C:proton-transporting ATP synthase complex"/>
    <property type="evidence" value="ECO:0007669"/>
    <property type="project" value="UniProtKB-KW"/>
</dbReference>
<reference evidence="15" key="1">
    <citation type="journal article" date="2011" name="Environ. Microbiol.">
        <title>Genomic insights into the metabolic potential of the polycyclic aromatic hydrocarbon degrading sulfate-reducing Deltaproteobacterium N47.</title>
        <authorList>
            <person name="Bergmann F."/>
            <person name="Selesi D."/>
            <person name="Weinmaier T."/>
            <person name="Tischler P."/>
            <person name="Rattei T."/>
            <person name="Meckenstock R.U."/>
        </authorList>
    </citation>
    <scope>NUCLEOTIDE SEQUENCE</scope>
</reference>
<gene>
    <name evidence="15" type="ORF">N47_E44580</name>
</gene>
<dbReference type="EMBL" id="FR695877">
    <property type="protein sequence ID" value="CBX30946.1"/>
    <property type="molecule type" value="Genomic_DNA"/>
</dbReference>
<evidence type="ECO:0000256" key="6">
    <source>
        <dbReference type="ARBA" id="ARBA00022989"/>
    </source>
</evidence>
<comment type="function">
    <text evidence="11">Component of the F(0) channel, it forms part of the peripheral stalk, linking F(1) to F(0). The b'-subunit is a diverged and duplicated form of b found in plants and photosynthetic bacteria.</text>
</comment>
<evidence type="ECO:0000256" key="13">
    <source>
        <dbReference type="RuleBase" id="RU003848"/>
    </source>
</evidence>
<comment type="subcellular location">
    <subcellularLocation>
        <location evidence="12">Endomembrane system</location>
        <topology evidence="12">Single-pass membrane protein</topology>
    </subcellularLocation>
</comment>
<evidence type="ECO:0000256" key="12">
    <source>
        <dbReference type="ARBA" id="ARBA00037847"/>
    </source>
</evidence>
<sequence length="141" mass="16119">MINVDKSVIIQIINFLFIIWAMNIVLYKPIRRILIERKEKISGLEQSIDNTNKNILEKEDSYALGIKNARLKGQKEKEALLSIAQNEEKQLIDKINKKAQDDLAQMRGKIVNDTENVRKLLLNEVDSCADAVCQKILGRAV</sequence>
<evidence type="ECO:0000256" key="9">
    <source>
        <dbReference type="ARBA" id="ARBA00023310"/>
    </source>
</evidence>